<dbReference type="InterPro" id="IPR017853">
    <property type="entry name" value="GH"/>
</dbReference>
<feature type="domain" description="Glycoside hydrolase 35 catalytic" evidence="3">
    <location>
        <begin position="176"/>
        <end position="217"/>
    </location>
</feature>
<accession>A0A9D4Q105</accession>
<evidence type="ECO:0000256" key="2">
    <source>
        <dbReference type="ARBA" id="ARBA00022737"/>
    </source>
</evidence>
<reference evidence="4" key="2">
    <citation type="submission" date="2021-09" db="EMBL/GenBank/DDBJ databases">
        <authorList>
            <person name="Jia N."/>
            <person name="Wang J."/>
            <person name="Shi W."/>
            <person name="Du L."/>
            <person name="Sun Y."/>
            <person name="Zhan W."/>
            <person name="Jiang J."/>
            <person name="Wang Q."/>
            <person name="Zhang B."/>
            <person name="Ji P."/>
            <person name="Sakyi L.B."/>
            <person name="Cui X."/>
            <person name="Yuan T."/>
            <person name="Jiang B."/>
            <person name="Yang W."/>
            <person name="Lam T.T.-Y."/>
            <person name="Chang Q."/>
            <person name="Ding S."/>
            <person name="Wang X."/>
            <person name="Zhu J."/>
            <person name="Ruan X."/>
            <person name="Zhao L."/>
            <person name="Wei J."/>
            <person name="Que T."/>
            <person name="Du C."/>
            <person name="Cheng J."/>
            <person name="Dai P."/>
            <person name="Han X."/>
            <person name="Huang E."/>
            <person name="Gao Y."/>
            <person name="Liu J."/>
            <person name="Shao H."/>
            <person name="Ye R."/>
            <person name="Li L."/>
            <person name="Wei W."/>
            <person name="Wang X."/>
            <person name="Wang C."/>
            <person name="Huo Q."/>
            <person name="Li W."/>
            <person name="Guo W."/>
            <person name="Chen H."/>
            <person name="Chen S."/>
            <person name="Zhou L."/>
            <person name="Zhou L."/>
            <person name="Ni X."/>
            <person name="Tian J."/>
            <person name="Zhou Y."/>
            <person name="Sheng Y."/>
            <person name="Liu T."/>
            <person name="Pan Y."/>
            <person name="Xia L."/>
            <person name="Li J."/>
            <person name="Zhao F."/>
            <person name="Cao W."/>
        </authorList>
    </citation>
    <scope>NUCLEOTIDE SEQUENCE</scope>
    <source>
        <strain evidence="4">Rsan-2018</strain>
        <tissue evidence="4">Larvae</tissue>
    </source>
</reference>
<dbReference type="PANTHER" id="PTHR24412">
    <property type="entry name" value="KELCH PROTEIN"/>
    <property type="match status" value="1"/>
</dbReference>
<dbReference type="InterPro" id="IPR015915">
    <property type="entry name" value="Kelch-typ_b-propeller"/>
</dbReference>
<dbReference type="Pfam" id="PF01301">
    <property type="entry name" value="Glyco_hydro_35"/>
    <property type="match status" value="1"/>
</dbReference>
<dbReference type="InterPro" id="IPR031330">
    <property type="entry name" value="Gly_Hdrlase_35_cat"/>
</dbReference>
<keyword evidence="5" id="KW-1185">Reference proteome</keyword>
<keyword evidence="1" id="KW-0880">Kelch repeat</keyword>
<protein>
    <recommendedName>
        <fullName evidence="3">Glycoside hydrolase 35 catalytic domain-containing protein</fullName>
    </recommendedName>
</protein>
<evidence type="ECO:0000256" key="1">
    <source>
        <dbReference type="ARBA" id="ARBA00022441"/>
    </source>
</evidence>
<name>A0A9D4Q105_RHISA</name>
<dbReference type="Gene3D" id="2.120.10.80">
    <property type="entry name" value="Kelch-type beta propeller"/>
    <property type="match status" value="1"/>
</dbReference>
<dbReference type="Proteomes" id="UP000821837">
    <property type="component" value="Chromosome 3"/>
</dbReference>
<reference evidence="4" key="1">
    <citation type="journal article" date="2020" name="Cell">
        <title>Large-Scale Comparative Analyses of Tick Genomes Elucidate Their Genetic Diversity and Vector Capacities.</title>
        <authorList>
            <consortium name="Tick Genome and Microbiome Consortium (TIGMIC)"/>
            <person name="Jia N."/>
            <person name="Wang J."/>
            <person name="Shi W."/>
            <person name="Du L."/>
            <person name="Sun Y."/>
            <person name="Zhan W."/>
            <person name="Jiang J.F."/>
            <person name="Wang Q."/>
            <person name="Zhang B."/>
            <person name="Ji P."/>
            <person name="Bell-Sakyi L."/>
            <person name="Cui X.M."/>
            <person name="Yuan T.T."/>
            <person name="Jiang B.G."/>
            <person name="Yang W.F."/>
            <person name="Lam T.T."/>
            <person name="Chang Q.C."/>
            <person name="Ding S.J."/>
            <person name="Wang X.J."/>
            <person name="Zhu J.G."/>
            <person name="Ruan X.D."/>
            <person name="Zhao L."/>
            <person name="Wei J.T."/>
            <person name="Ye R.Z."/>
            <person name="Que T.C."/>
            <person name="Du C.H."/>
            <person name="Zhou Y.H."/>
            <person name="Cheng J.X."/>
            <person name="Dai P.F."/>
            <person name="Guo W.B."/>
            <person name="Han X.H."/>
            <person name="Huang E.J."/>
            <person name="Li L.F."/>
            <person name="Wei W."/>
            <person name="Gao Y.C."/>
            <person name="Liu J.Z."/>
            <person name="Shao H.Z."/>
            <person name="Wang X."/>
            <person name="Wang C.C."/>
            <person name="Yang T.C."/>
            <person name="Huo Q.B."/>
            <person name="Li W."/>
            <person name="Chen H.Y."/>
            <person name="Chen S.E."/>
            <person name="Zhou L.G."/>
            <person name="Ni X.B."/>
            <person name="Tian J.H."/>
            <person name="Sheng Y."/>
            <person name="Liu T."/>
            <person name="Pan Y.S."/>
            <person name="Xia L.Y."/>
            <person name="Li J."/>
            <person name="Zhao F."/>
            <person name="Cao W.C."/>
        </authorList>
    </citation>
    <scope>NUCLEOTIDE SEQUENCE</scope>
    <source>
        <strain evidence="4">Rsan-2018</strain>
    </source>
</reference>
<evidence type="ECO:0000259" key="3">
    <source>
        <dbReference type="Pfam" id="PF01301"/>
    </source>
</evidence>
<proteinExistence type="predicted"/>
<organism evidence="4 5">
    <name type="scientific">Rhipicephalus sanguineus</name>
    <name type="common">Brown dog tick</name>
    <name type="synonym">Ixodes sanguineus</name>
    <dbReference type="NCBI Taxonomy" id="34632"/>
    <lineage>
        <taxon>Eukaryota</taxon>
        <taxon>Metazoa</taxon>
        <taxon>Ecdysozoa</taxon>
        <taxon>Arthropoda</taxon>
        <taxon>Chelicerata</taxon>
        <taxon>Arachnida</taxon>
        <taxon>Acari</taxon>
        <taxon>Parasitiformes</taxon>
        <taxon>Ixodida</taxon>
        <taxon>Ixodoidea</taxon>
        <taxon>Ixodidae</taxon>
        <taxon>Rhipicephalinae</taxon>
        <taxon>Rhipicephalus</taxon>
        <taxon>Rhipicephalus</taxon>
    </lineage>
</organism>
<dbReference type="PANTHER" id="PTHR24412:SF441">
    <property type="entry name" value="KELCH-LIKE PROTEIN 28"/>
    <property type="match status" value="1"/>
</dbReference>
<dbReference type="Pfam" id="PF01344">
    <property type="entry name" value="Kelch_1"/>
    <property type="match status" value="2"/>
</dbReference>
<dbReference type="EMBL" id="JABSTV010001249">
    <property type="protein sequence ID" value="KAH7961136.1"/>
    <property type="molecule type" value="Genomic_DNA"/>
</dbReference>
<gene>
    <name evidence="4" type="ORF">HPB52_003175</name>
</gene>
<dbReference type="SUPFAM" id="SSF117281">
    <property type="entry name" value="Kelch motif"/>
    <property type="match status" value="1"/>
</dbReference>
<dbReference type="SMART" id="SM00612">
    <property type="entry name" value="Kelch"/>
    <property type="match status" value="3"/>
</dbReference>
<dbReference type="AlphaFoldDB" id="A0A9D4Q105"/>
<dbReference type="Gene3D" id="3.20.20.80">
    <property type="entry name" value="Glycosidases"/>
    <property type="match status" value="1"/>
</dbReference>
<comment type="caution">
    <text evidence="4">The sequence shown here is derived from an EMBL/GenBank/DDBJ whole genome shotgun (WGS) entry which is preliminary data.</text>
</comment>
<sequence>MKQPSCETCGLSNAERWLPRVPNEVIVVLGGWRDERPQRSVEVLDPHAKRWFQYKDPDFTKRAYHGVVLLNRRLYIVGGRQTRRFLRSTKSFGLDEGYWDYHALMEEPRGYVAVAALRGNIYAMGGHNVLRSNDESPLTWQEAPSLNSSRSAFGVATLGNVIYVIGGFHVDNSGKSFVMNGHRVQIMSGAIHYFRVLPNLWEDRLKTMQASGLNTTEF</sequence>
<evidence type="ECO:0000313" key="4">
    <source>
        <dbReference type="EMBL" id="KAH7961136.1"/>
    </source>
</evidence>
<dbReference type="InterPro" id="IPR006652">
    <property type="entry name" value="Kelch_1"/>
</dbReference>
<keyword evidence="2" id="KW-0677">Repeat</keyword>
<dbReference type="SUPFAM" id="SSF51445">
    <property type="entry name" value="(Trans)glycosidases"/>
    <property type="match status" value="1"/>
</dbReference>
<dbReference type="VEuPathDB" id="VectorBase:RSAN_041378"/>
<evidence type="ECO:0000313" key="5">
    <source>
        <dbReference type="Proteomes" id="UP000821837"/>
    </source>
</evidence>